<accession>A9SRW3</accession>
<keyword evidence="4" id="KW-1185">Reference proteome</keyword>
<sequence length="108" mass="11866">MLMFLDSSSSASSSPQTQRFSVANLAWPVSEQSLAGNERKGFEIANEPPSDSEDDRRNLWRLKFLGTRAPSPEADEVEFGVENNTISTTQDTFAAADETSQSRGPRPL</sequence>
<organism evidence="2">
    <name type="scientific">Physcomitrium patens</name>
    <name type="common">Spreading-leaved earth moss</name>
    <name type="synonym">Physcomitrella patens</name>
    <dbReference type="NCBI Taxonomy" id="3218"/>
    <lineage>
        <taxon>Eukaryota</taxon>
        <taxon>Viridiplantae</taxon>
        <taxon>Streptophyta</taxon>
        <taxon>Embryophyta</taxon>
        <taxon>Bryophyta</taxon>
        <taxon>Bryophytina</taxon>
        <taxon>Bryopsida</taxon>
        <taxon>Funariidae</taxon>
        <taxon>Funariales</taxon>
        <taxon>Funariaceae</taxon>
        <taxon>Physcomitrium</taxon>
    </lineage>
</organism>
<dbReference type="EnsemblPlants" id="Pp3c4_25789V3.1">
    <property type="protein sequence ID" value="PAC:32919149.CDS.1"/>
    <property type="gene ID" value="Pp3c4_25789"/>
</dbReference>
<evidence type="ECO:0000313" key="3">
    <source>
        <dbReference type="EnsemblPlants" id="PAC:32919149.CDS.1"/>
    </source>
</evidence>
<reference evidence="2 4" key="1">
    <citation type="journal article" date="2008" name="Science">
        <title>The Physcomitrella genome reveals evolutionary insights into the conquest of land by plants.</title>
        <authorList>
            <person name="Rensing S."/>
            <person name="Lang D."/>
            <person name="Zimmer A."/>
            <person name="Terry A."/>
            <person name="Salamov A."/>
            <person name="Shapiro H."/>
            <person name="Nishiyama T."/>
            <person name="Perroud P.-F."/>
            <person name="Lindquist E."/>
            <person name="Kamisugi Y."/>
            <person name="Tanahashi T."/>
            <person name="Sakakibara K."/>
            <person name="Fujita T."/>
            <person name="Oishi K."/>
            <person name="Shin-I T."/>
            <person name="Kuroki Y."/>
            <person name="Toyoda A."/>
            <person name="Suzuki Y."/>
            <person name="Hashimoto A."/>
            <person name="Yamaguchi K."/>
            <person name="Sugano A."/>
            <person name="Kohara Y."/>
            <person name="Fujiyama A."/>
            <person name="Anterola A."/>
            <person name="Aoki S."/>
            <person name="Ashton N."/>
            <person name="Barbazuk W.B."/>
            <person name="Barker E."/>
            <person name="Bennetzen J."/>
            <person name="Bezanilla M."/>
            <person name="Blankenship R."/>
            <person name="Cho S.H."/>
            <person name="Dutcher S."/>
            <person name="Estelle M."/>
            <person name="Fawcett J.A."/>
            <person name="Gundlach H."/>
            <person name="Hanada K."/>
            <person name="Heyl A."/>
            <person name="Hicks K.A."/>
            <person name="Hugh J."/>
            <person name="Lohr M."/>
            <person name="Mayer K."/>
            <person name="Melkozernov A."/>
            <person name="Murata T."/>
            <person name="Nelson D."/>
            <person name="Pils B."/>
            <person name="Prigge M."/>
            <person name="Reiss B."/>
            <person name="Renner T."/>
            <person name="Rombauts S."/>
            <person name="Rushton P."/>
            <person name="Sanderfoot A."/>
            <person name="Schween G."/>
            <person name="Shiu S.-H."/>
            <person name="Stueber K."/>
            <person name="Theodoulou F.L."/>
            <person name="Tu H."/>
            <person name="Van de Peer Y."/>
            <person name="Verrier P.J."/>
            <person name="Waters E."/>
            <person name="Wood A."/>
            <person name="Yang L."/>
            <person name="Cove D."/>
            <person name="Cuming A."/>
            <person name="Hasebe M."/>
            <person name="Lucas S."/>
            <person name="Mishler D.B."/>
            <person name="Reski R."/>
            <person name="Grigoriev I."/>
            <person name="Quatrano R.S."/>
            <person name="Boore J.L."/>
        </authorList>
    </citation>
    <scope>NUCLEOTIDE SEQUENCE [LARGE SCALE GENOMIC DNA]</scope>
    <source>
        <strain evidence="3 4">cv. Gransden 2004</strain>
    </source>
</reference>
<dbReference type="Proteomes" id="UP000006727">
    <property type="component" value="Chromosome 4"/>
</dbReference>
<dbReference type="HOGENOM" id="CLU_2201485_0_0_1"/>
<protein>
    <submittedName>
        <fullName evidence="2 3">Uncharacterized protein</fullName>
    </submittedName>
</protein>
<evidence type="ECO:0000313" key="2">
    <source>
        <dbReference type="EMBL" id="PNR55862.1"/>
    </source>
</evidence>
<name>A9SRW3_PHYPA</name>
<reference evidence="2 4" key="2">
    <citation type="journal article" date="2018" name="Plant J.">
        <title>The Physcomitrella patens chromosome-scale assembly reveals moss genome structure and evolution.</title>
        <authorList>
            <person name="Lang D."/>
            <person name="Ullrich K.K."/>
            <person name="Murat F."/>
            <person name="Fuchs J."/>
            <person name="Jenkins J."/>
            <person name="Haas F.B."/>
            <person name="Piednoel M."/>
            <person name="Gundlach H."/>
            <person name="Van Bel M."/>
            <person name="Meyberg R."/>
            <person name="Vives C."/>
            <person name="Morata J."/>
            <person name="Symeonidi A."/>
            <person name="Hiss M."/>
            <person name="Muchero W."/>
            <person name="Kamisugi Y."/>
            <person name="Saleh O."/>
            <person name="Blanc G."/>
            <person name="Decker E.L."/>
            <person name="van Gessel N."/>
            <person name="Grimwood J."/>
            <person name="Hayes R.D."/>
            <person name="Graham S.W."/>
            <person name="Gunter L.E."/>
            <person name="McDaniel S.F."/>
            <person name="Hoernstein S.N.W."/>
            <person name="Larsson A."/>
            <person name="Li F.W."/>
            <person name="Perroud P.F."/>
            <person name="Phillips J."/>
            <person name="Ranjan P."/>
            <person name="Rokshar D.S."/>
            <person name="Rothfels C.J."/>
            <person name="Schneider L."/>
            <person name="Shu S."/>
            <person name="Stevenson D.W."/>
            <person name="Thummler F."/>
            <person name="Tillich M."/>
            <person name="Villarreal Aguilar J.C."/>
            <person name="Widiez T."/>
            <person name="Wong G.K."/>
            <person name="Wymore A."/>
            <person name="Zhang Y."/>
            <person name="Zimmer A.D."/>
            <person name="Quatrano R.S."/>
            <person name="Mayer K.F.X."/>
            <person name="Goodstein D."/>
            <person name="Casacuberta J.M."/>
            <person name="Vandepoele K."/>
            <person name="Reski R."/>
            <person name="Cuming A.C."/>
            <person name="Tuskan G.A."/>
            <person name="Maumus F."/>
            <person name="Salse J."/>
            <person name="Schmutz J."/>
            <person name="Rensing S.A."/>
        </authorList>
    </citation>
    <scope>NUCLEOTIDE SEQUENCE [LARGE SCALE GENOMIC DNA]</scope>
    <source>
        <strain evidence="3 4">cv. Gransden 2004</strain>
    </source>
</reference>
<reference evidence="3" key="3">
    <citation type="submission" date="2020-12" db="UniProtKB">
        <authorList>
            <consortium name="EnsemblPlants"/>
        </authorList>
    </citation>
    <scope>IDENTIFICATION</scope>
</reference>
<dbReference type="AlphaFoldDB" id="A9SRW3"/>
<evidence type="ECO:0000256" key="1">
    <source>
        <dbReference type="SAM" id="MobiDB-lite"/>
    </source>
</evidence>
<dbReference type="Gramene" id="Pp3c4_25789V3.1">
    <property type="protein sequence ID" value="PAC:32919149.CDS.1"/>
    <property type="gene ID" value="Pp3c4_25789"/>
</dbReference>
<dbReference type="PaxDb" id="3218-PP1S110_24V6.1"/>
<dbReference type="EMBL" id="ABEU02000004">
    <property type="protein sequence ID" value="PNR55862.1"/>
    <property type="molecule type" value="Genomic_DNA"/>
</dbReference>
<feature type="region of interest" description="Disordered" evidence="1">
    <location>
        <begin position="87"/>
        <end position="108"/>
    </location>
</feature>
<feature type="region of interest" description="Disordered" evidence="1">
    <location>
        <begin position="38"/>
        <end position="57"/>
    </location>
</feature>
<dbReference type="InParanoid" id="A9SRW3"/>
<evidence type="ECO:0000313" key="4">
    <source>
        <dbReference type="Proteomes" id="UP000006727"/>
    </source>
</evidence>
<gene>
    <name evidence="2" type="ORF">PHYPA_006759</name>
</gene>
<proteinExistence type="predicted"/>